<dbReference type="Proteomes" id="UP001290861">
    <property type="component" value="Unassembled WGS sequence"/>
</dbReference>
<feature type="signal peptide" evidence="1">
    <location>
        <begin position="1"/>
        <end position="21"/>
    </location>
</feature>
<evidence type="ECO:0008006" key="4">
    <source>
        <dbReference type="Google" id="ProtNLM"/>
    </source>
</evidence>
<accession>A0ABU5MV29</accession>
<protein>
    <recommendedName>
        <fullName evidence="4">Outer membrane protein beta-barrel domain-containing protein</fullName>
    </recommendedName>
</protein>
<proteinExistence type="predicted"/>
<evidence type="ECO:0000313" key="2">
    <source>
        <dbReference type="EMBL" id="MDZ8118073.1"/>
    </source>
</evidence>
<keyword evidence="1" id="KW-0732">Signal</keyword>
<evidence type="ECO:0000256" key="1">
    <source>
        <dbReference type="SAM" id="SignalP"/>
    </source>
</evidence>
<keyword evidence="3" id="KW-1185">Reference proteome</keyword>
<organism evidence="2 3">
    <name type="scientific">Pontiella agarivorans</name>
    <dbReference type="NCBI Taxonomy" id="3038953"/>
    <lineage>
        <taxon>Bacteria</taxon>
        <taxon>Pseudomonadati</taxon>
        <taxon>Kiritimatiellota</taxon>
        <taxon>Kiritimatiellia</taxon>
        <taxon>Kiritimatiellales</taxon>
        <taxon>Pontiellaceae</taxon>
        <taxon>Pontiella</taxon>
    </lineage>
</organism>
<reference evidence="2 3" key="1">
    <citation type="journal article" date="2024" name="Appl. Environ. Microbiol.">
        <title>Pontiella agarivorans sp. nov., a novel marine anaerobic bacterium capable of degrading macroalgal polysaccharides and fixing nitrogen.</title>
        <authorList>
            <person name="Liu N."/>
            <person name="Kivenson V."/>
            <person name="Peng X."/>
            <person name="Cui Z."/>
            <person name="Lankiewicz T.S."/>
            <person name="Gosselin K.M."/>
            <person name="English C.J."/>
            <person name="Blair E.M."/>
            <person name="O'Malley M.A."/>
            <person name="Valentine D.L."/>
        </authorList>
    </citation>
    <scope>NUCLEOTIDE SEQUENCE [LARGE SCALE GENOMIC DNA]</scope>
    <source>
        <strain evidence="2 3">NLcol2</strain>
    </source>
</reference>
<sequence length="215" mass="22114">MALKRLLILGITVAVSGSVLAADEINEANKTKDKANSIRISLGSAPGIDEVEDSTGTYSVDDDGGARVEILYVHRFWSKNNPAIGGMLGGGIFIGSHALSDGAADVDLTTFGLLLQGGLAAKVGEQVVIEAGPYLGLGIAENETTGYDDGTGGYGLFGLKAGVFVLLGENVELGLEVGYEGFSHEQEYDGGWIGTDDVTFSGSGAHVAGVLAIKF</sequence>
<feature type="chain" id="PRO_5046747431" description="Outer membrane protein beta-barrel domain-containing protein" evidence="1">
    <location>
        <begin position="22"/>
        <end position="215"/>
    </location>
</feature>
<evidence type="ECO:0000313" key="3">
    <source>
        <dbReference type="Proteomes" id="UP001290861"/>
    </source>
</evidence>
<dbReference type="EMBL" id="JARVCO010000007">
    <property type="protein sequence ID" value="MDZ8118073.1"/>
    <property type="molecule type" value="Genomic_DNA"/>
</dbReference>
<comment type="caution">
    <text evidence="2">The sequence shown here is derived from an EMBL/GenBank/DDBJ whole genome shotgun (WGS) entry which is preliminary data.</text>
</comment>
<dbReference type="RefSeq" id="WP_322607873.1">
    <property type="nucleotide sequence ID" value="NZ_JARVCO010000007.1"/>
</dbReference>
<gene>
    <name evidence="2" type="ORF">P9H32_05475</name>
</gene>
<name>A0ABU5MV29_9BACT</name>